<comment type="caution">
    <text evidence="1">The sequence shown here is derived from an EMBL/GenBank/DDBJ whole genome shotgun (WGS) entry which is preliminary data.</text>
</comment>
<proteinExistence type="predicted"/>
<evidence type="ECO:0000313" key="1">
    <source>
        <dbReference type="EMBL" id="KAK4469917.1"/>
    </source>
</evidence>
<name>A0AAE2D3K2_SCHME</name>
<reference evidence="1" key="2">
    <citation type="journal article" date="2023" name="Infect Dis Poverty">
        <title>Chromosome-scale genome of the human blood fluke Schistosoma mekongi and its implications for public health.</title>
        <authorList>
            <person name="Zhou M."/>
            <person name="Xu L."/>
            <person name="Xu D."/>
            <person name="Chen W."/>
            <person name="Khan J."/>
            <person name="Hu Y."/>
            <person name="Huang H."/>
            <person name="Wei H."/>
            <person name="Zhang Y."/>
            <person name="Chusongsang P."/>
            <person name="Tanasarnprasert K."/>
            <person name="Hu X."/>
            <person name="Limpanont Y."/>
            <person name="Lv Z."/>
        </authorList>
    </citation>
    <scope>NUCLEOTIDE SEQUENCE</scope>
    <source>
        <strain evidence="1">LV_2022a</strain>
    </source>
</reference>
<accession>A0AAE2D3K2</accession>
<sequence length="99" mass="11741">MLFRSEVKYELVFVDYNKPASEDSSLHKNIAMYMFAISTNANPHGYLKGELPQELFDSSLNNDNGPYYYQGQHLPRWWKTINDKRWFPIKEYRGGLMEV</sequence>
<keyword evidence="2" id="KW-1185">Reference proteome</keyword>
<dbReference type="Proteomes" id="UP001292079">
    <property type="component" value="Unassembled WGS sequence"/>
</dbReference>
<gene>
    <name evidence="1" type="ORF">MN116_007420</name>
</gene>
<dbReference type="EMBL" id="JALJAT010000005">
    <property type="protein sequence ID" value="KAK4469917.1"/>
    <property type="molecule type" value="Genomic_DNA"/>
</dbReference>
<reference evidence="1" key="1">
    <citation type="submission" date="2022-04" db="EMBL/GenBank/DDBJ databases">
        <authorList>
            <person name="Xu L."/>
            <person name="Lv Z."/>
        </authorList>
    </citation>
    <scope>NUCLEOTIDE SEQUENCE</scope>
    <source>
        <strain evidence="1">LV_2022a</strain>
    </source>
</reference>
<evidence type="ECO:0000313" key="2">
    <source>
        <dbReference type="Proteomes" id="UP001292079"/>
    </source>
</evidence>
<protein>
    <submittedName>
        <fullName evidence="1">Uncharacterized protein</fullName>
    </submittedName>
</protein>
<dbReference type="AlphaFoldDB" id="A0AAE2D3K2"/>
<organism evidence="1 2">
    <name type="scientific">Schistosoma mekongi</name>
    <name type="common">Parasitic worm</name>
    <dbReference type="NCBI Taxonomy" id="38744"/>
    <lineage>
        <taxon>Eukaryota</taxon>
        <taxon>Metazoa</taxon>
        <taxon>Spiralia</taxon>
        <taxon>Lophotrochozoa</taxon>
        <taxon>Platyhelminthes</taxon>
        <taxon>Trematoda</taxon>
        <taxon>Digenea</taxon>
        <taxon>Strigeidida</taxon>
        <taxon>Schistosomatoidea</taxon>
        <taxon>Schistosomatidae</taxon>
        <taxon>Schistosoma</taxon>
    </lineage>
</organism>